<dbReference type="Pfam" id="PF00583">
    <property type="entry name" value="Acetyltransf_1"/>
    <property type="match status" value="1"/>
</dbReference>
<proteinExistence type="predicted"/>
<organism evidence="2 3">
    <name type="scientific">Candidatus Gottesmanbacteria bacterium RBG_16_37_8</name>
    <dbReference type="NCBI Taxonomy" id="1798371"/>
    <lineage>
        <taxon>Bacteria</taxon>
        <taxon>Candidatus Gottesmaniibacteriota</taxon>
    </lineage>
</organism>
<dbReference type="PANTHER" id="PTHR43072:SF60">
    <property type="entry name" value="L-2,4-DIAMINOBUTYRIC ACID ACETYLTRANSFERASE"/>
    <property type="match status" value="1"/>
</dbReference>
<dbReference type="Proteomes" id="UP000176665">
    <property type="component" value="Unassembled WGS sequence"/>
</dbReference>
<reference evidence="2 3" key="1">
    <citation type="journal article" date="2016" name="Nat. Commun.">
        <title>Thousands of microbial genomes shed light on interconnected biogeochemical processes in an aquifer system.</title>
        <authorList>
            <person name="Anantharaman K."/>
            <person name="Brown C.T."/>
            <person name="Hug L.A."/>
            <person name="Sharon I."/>
            <person name="Castelle C.J."/>
            <person name="Probst A.J."/>
            <person name="Thomas B.C."/>
            <person name="Singh A."/>
            <person name="Wilkins M.J."/>
            <person name="Karaoz U."/>
            <person name="Brodie E.L."/>
            <person name="Williams K.H."/>
            <person name="Hubbard S.S."/>
            <person name="Banfield J.F."/>
        </authorList>
    </citation>
    <scope>NUCLEOTIDE SEQUENCE [LARGE SCALE GENOMIC DNA]</scope>
</reference>
<dbReference type="PROSITE" id="PS51186">
    <property type="entry name" value="GNAT"/>
    <property type="match status" value="1"/>
</dbReference>
<evidence type="ECO:0000313" key="2">
    <source>
        <dbReference type="EMBL" id="OGG02495.1"/>
    </source>
</evidence>
<evidence type="ECO:0000259" key="1">
    <source>
        <dbReference type="PROSITE" id="PS51186"/>
    </source>
</evidence>
<dbReference type="InterPro" id="IPR016181">
    <property type="entry name" value="Acyl_CoA_acyltransferase"/>
</dbReference>
<dbReference type="SUPFAM" id="SSF55729">
    <property type="entry name" value="Acyl-CoA N-acyltransferases (Nat)"/>
    <property type="match status" value="1"/>
</dbReference>
<evidence type="ECO:0000313" key="3">
    <source>
        <dbReference type="Proteomes" id="UP000176665"/>
    </source>
</evidence>
<sequence>MIIRSVEINDLSDIVNLLSLLMTMHQEIDEEYFKTEEDVQAYLKQWAERHLNSSSQFLLVAEETQEKKKKIVGFIAGYIKFLFPWYKTKSVGHISFLAIDPEFQKSGYGRKLNEAAEKWFKERNLKYIELYSNERNSSGQKAWNSYGYKPFNIFFRKKIS</sequence>
<name>A0A1F5YQV8_9BACT</name>
<gene>
    <name evidence="2" type="ORF">A2W14_01705</name>
</gene>
<dbReference type="STRING" id="1798371.A2W14_01705"/>
<accession>A0A1F5YQV8</accession>
<dbReference type="EMBL" id="MFJA01000062">
    <property type="protein sequence ID" value="OGG02495.1"/>
    <property type="molecule type" value="Genomic_DNA"/>
</dbReference>
<dbReference type="AlphaFoldDB" id="A0A1F5YQV8"/>
<protein>
    <recommendedName>
        <fullName evidence="1">N-acetyltransferase domain-containing protein</fullName>
    </recommendedName>
</protein>
<dbReference type="PANTHER" id="PTHR43072">
    <property type="entry name" value="N-ACETYLTRANSFERASE"/>
    <property type="match status" value="1"/>
</dbReference>
<feature type="domain" description="N-acetyltransferase" evidence="1">
    <location>
        <begin position="1"/>
        <end position="160"/>
    </location>
</feature>
<dbReference type="GO" id="GO:0016747">
    <property type="term" value="F:acyltransferase activity, transferring groups other than amino-acyl groups"/>
    <property type="evidence" value="ECO:0007669"/>
    <property type="project" value="InterPro"/>
</dbReference>
<dbReference type="CDD" id="cd04301">
    <property type="entry name" value="NAT_SF"/>
    <property type="match status" value="1"/>
</dbReference>
<dbReference type="InterPro" id="IPR000182">
    <property type="entry name" value="GNAT_dom"/>
</dbReference>
<dbReference type="Gene3D" id="3.40.630.30">
    <property type="match status" value="1"/>
</dbReference>
<comment type="caution">
    <text evidence="2">The sequence shown here is derived from an EMBL/GenBank/DDBJ whole genome shotgun (WGS) entry which is preliminary data.</text>
</comment>